<proteinExistence type="predicted"/>
<organism evidence="2 3">
    <name type="scientific">Hibiscus syriacus</name>
    <name type="common">Rose of Sharon</name>
    <dbReference type="NCBI Taxonomy" id="106335"/>
    <lineage>
        <taxon>Eukaryota</taxon>
        <taxon>Viridiplantae</taxon>
        <taxon>Streptophyta</taxon>
        <taxon>Embryophyta</taxon>
        <taxon>Tracheophyta</taxon>
        <taxon>Spermatophyta</taxon>
        <taxon>Magnoliopsida</taxon>
        <taxon>eudicotyledons</taxon>
        <taxon>Gunneridae</taxon>
        <taxon>Pentapetalae</taxon>
        <taxon>rosids</taxon>
        <taxon>malvids</taxon>
        <taxon>Malvales</taxon>
        <taxon>Malvaceae</taxon>
        <taxon>Malvoideae</taxon>
        <taxon>Hibiscus</taxon>
    </lineage>
</organism>
<dbReference type="AlphaFoldDB" id="A0A6A3A1Y0"/>
<feature type="region of interest" description="Disordered" evidence="1">
    <location>
        <begin position="28"/>
        <end position="51"/>
    </location>
</feature>
<evidence type="ECO:0000313" key="2">
    <source>
        <dbReference type="EMBL" id="KAE8698321.1"/>
    </source>
</evidence>
<dbReference type="EMBL" id="VEPZ02001045">
    <property type="protein sequence ID" value="KAE8698321.1"/>
    <property type="molecule type" value="Genomic_DNA"/>
</dbReference>
<sequence>MAGAVSLTLSSVPKISLKPLLCSSLSTPFPSKHKKQRRDGSNNKPRAEKIEVNQSGIKTDPWWLKLPYALEEGDTYCAVAFEDCSDANNFCYLLECFFEDLGDFSAEVVPVSVKELREVAKSHAKDVIVVKKGQLKPMQELKTEVEHVMPLPVGSLRAYKACLDEKCQIRVIELPHEQSLGLL</sequence>
<dbReference type="PANTHER" id="PTHR34962">
    <property type="entry name" value="EMBRYO DEFECTIVE 1703-RELATED"/>
    <property type="match status" value="1"/>
</dbReference>
<accession>A0A6A3A1Y0</accession>
<evidence type="ECO:0000256" key="1">
    <source>
        <dbReference type="SAM" id="MobiDB-lite"/>
    </source>
</evidence>
<dbReference type="Pfam" id="PF11360">
    <property type="entry name" value="DUF3110"/>
    <property type="match status" value="1"/>
</dbReference>
<keyword evidence="3" id="KW-1185">Reference proteome</keyword>
<protein>
    <submittedName>
        <fullName evidence="2">Uncharacterized protein</fullName>
    </submittedName>
</protein>
<name>A0A6A3A1Y0_HIBSY</name>
<comment type="caution">
    <text evidence="2">The sequence shown here is derived from an EMBL/GenBank/DDBJ whole genome shotgun (WGS) entry which is preliminary data.</text>
</comment>
<dbReference type="InterPro" id="IPR021503">
    <property type="entry name" value="DUF3110"/>
</dbReference>
<evidence type="ECO:0000313" key="3">
    <source>
        <dbReference type="Proteomes" id="UP000436088"/>
    </source>
</evidence>
<dbReference type="Proteomes" id="UP000436088">
    <property type="component" value="Unassembled WGS sequence"/>
</dbReference>
<feature type="compositionally biased region" description="Basic and acidic residues" evidence="1">
    <location>
        <begin position="38"/>
        <end position="51"/>
    </location>
</feature>
<reference evidence="2" key="1">
    <citation type="submission" date="2019-09" db="EMBL/GenBank/DDBJ databases">
        <title>Draft genome information of white flower Hibiscus syriacus.</title>
        <authorList>
            <person name="Kim Y.-M."/>
        </authorList>
    </citation>
    <scope>NUCLEOTIDE SEQUENCE [LARGE SCALE GENOMIC DNA]</scope>
    <source>
        <strain evidence="2">YM2019G1</strain>
    </source>
</reference>
<dbReference type="PANTHER" id="PTHR34962:SF3">
    <property type="entry name" value="ABC SUBFAMILY C PROTEIN"/>
    <property type="match status" value="1"/>
</dbReference>
<gene>
    <name evidence="2" type="ORF">F3Y22_tig00110599pilonHSYRG00052</name>
</gene>